<feature type="compositionally biased region" description="Basic residues" evidence="1">
    <location>
        <begin position="323"/>
        <end position="332"/>
    </location>
</feature>
<dbReference type="Proteomes" id="UP000245207">
    <property type="component" value="Unassembled WGS sequence"/>
</dbReference>
<evidence type="ECO:0000313" key="3">
    <source>
        <dbReference type="Proteomes" id="UP000245207"/>
    </source>
</evidence>
<evidence type="ECO:0008006" key="4">
    <source>
        <dbReference type="Google" id="ProtNLM"/>
    </source>
</evidence>
<feature type="region of interest" description="Disordered" evidence="1">
    <location>
        <begin position="233"/>
        <end position="284"/>
    </location>
</feature>
<dbReference type="PANTHER" id="PTHR45786">
    <property type="entry name" value="DNA BINDING PROTEIN-LIKE"/>
    <property type="match status" value="1"/>
</dbReference>
<evidence type="ECO:0000313" key="2">
    <source>
        <dbReference type="EMBL" id="PWA73727.1"/>
    </source>
</evidence>
<feature type="compositionally biased region" description="Polar residues" evidence="1">
    <location>
        <begin position="535"/>
        <end position="550"/>
    </location>
</feature>
<feature type="compositionally biased region" description="Basic and acidic residues" evidence="1">
    <location>
        <begin position="585"/>
        <end position="614"/>
    </location>
</feature>
<feature type="region of interest" description="Disordered" evidence="1">
    <location>
        <begin position="312"/>
        <end position="338"/>
    </location>
</feature>
<proteinExistence type="predicted"/>
<reference evidence="2 3" key="1">
    <citation type="journal article" date="2018" name="Mol. Plant">
        <title>The genome of Artemisia annua provides insight into the evolution of Asteraceae family and artemisinin biosynthesis.</title>
        <authorList>
            <person name="Shen Q."/>
            <person name="Zhang L."/>
            <person name="Liao Z."/>
            <person name="Wang S."/>
            <person name="Yan T."/>
            <person name="Shi P."/>
            <person name="Liu M."/>
            <person name="Fu X."/>
            <person name="Pan Q."/>
            <person name="Wang Y."/>
            <person name="Lv Z."/>
            <person name="Lu X."/>
            <person name="Zhang F."/>
            <person name="Jiang W."/>
            <person name="Ma Y."/>
            <person name="Chen M."/>
            <person name="Hao X."/>
            <person name="Li L."/>
            <person name="Tang Y."/>
            <person name="Lv G."/>
            <person name="Zhou Y."/>
            <person name="Sun X."/>
            <person name="Brodelius P.E."/>
            <person name="Rose J.K.C."/>
            <person name="Tang K."/>
        </authorList>
    </citation>
    <scope>NUCLEOTIDE SEQUENCE [LARGE SCALE GENOMIC DNA]</scope>
    <source>
        <strain evidence="3">cv. Huhao1</strain>
        <tissue evidence="2">Leaf</tissue>
    </source>
</reference>
<protein>
    <recommendedName>
        <fullName evidence="4">Helitron helicase-like domain-containing protein</fullName>
    </recommendedName>
</protein>
<comment type="caution">
    <text evidence="2">The sequence shown here is derived from an EMBL/GenBank/DDBJ whole genome shotgun (WGS) entry which is preliminary data.</text>
</comment>
<feature type="region of interest" description="Disordered" evidence="1">
    <location>
        <begin position="535"/>
        <end position="614"/>
    </location>
</feature>
<keyword evidence="3" id="KW-1185">Reference proteome</keyword>
<organism evidence="2 3">
    <name type="scientific">Artemisia annua</name>
    <name type="common">Sweet wormwood</name>
    <dbReference type="NCBI Taxonomy" id="35608"/>
    <lineage>
        <taxon>Eukaryota</taxon>
        <taxon>Viridiplantae</taxon>
        <taxon>Streptophyta</taxon>
        <taxon>Embryophyta</taxon>
        <taxon>Tracheophyta</taxon>
        <taxon>Spermatophyta</taxon>
        <taxon>Magnoliopsida</taxon>
        <taxon>eudicotyledons</taxon>
        <taxon>Gunneridae</taxon>
        <taxon>Pentapetalae</taxon>
        <taxon>asterids</taxon>
        <taxon>campanulids</taxon>
        <taxon>Asterales</taxon>
        <taxon>Asteraceae</taxon>
        <taxon>Asteroideae</taxon>
        <taxon>Anthemideae</taxon>
        <taxon>Artemisiinae</taxon>
        <taxon>Artemisia</taxon>
    </lineage>
</organism>
<dbReference type="PANTHER" id="PTHR45786:SF74">
    <property type="entry name" value="ATP-DEPENDENT DNA HELICASE"/>
    <property type="match status" value="1"/>
</dbReference>
<accession>A0A2U1NJN6</accession>
<name>A0A2U1NJN6_ARTAN</name>
<feature type="region of interest" description="Disordered" evidence="1">
    <location>
        <begin position="133"/>
        <end position="154"/>
    </location>
</feature>
<feature type="compositionally biased region" description="Polar residues" evidence="1">
    <location>
        <begin position="266"/>
        <end position="284"/>
    </location>
</feature>
<dbReference type="EMBL" id="PKPP01002690">
    <property type="protein sequence ID" value="PWA73727.1"/>
    <property type="molecule type" value="Genomic_DNA"/>
</dbReference>
<feature type="compositionally biased region" description="Polar residues" evidence="1">
    <location>
        <begin position="233"/>
        <end position="247"/>
    </location>
</feature>
<sequence length="614" mass="67585">MKTKKKAIRRVTSAFPLECIEVSVFYQEEGSHGLHLQTQTIMSDLGGSDSLLNSVNQTPCKSRLSGSEISTAANYGEEAITIGAIEDGTFSVDNECCCASAMSVDQPSQSSLHTRDPCIGAAVQTTDGCVVQGSRDRPVSSLHGSRTSVDKGKRKMSDFSNEAAFCPVRSDPVTFSEVAEPQLQCDEDIFLTNSTGDRVIPGDVADGLRATGLGSSSHETFQTFATPTEQCNINLPRNDLQSHSQARMSAPSGRGRGRPHVRTRNQRPGQSTASGVASLSNETSQSFAAPAEHCTMNLPRNSRQRRSQVRMHASSTRTQVPPHVHRGNRRSRQGPPDTYVHMGSCDQTCRHCNAKFWYDERIVSGNSRRVDYHKCYNAGKVKLHSQGEYPQTGQSLRPDIVENLIELLDEHNELVQLFRTARDKMAEADIPEFKVRLFGVVGSRQHELPTGDSIGAIVFEGGPDVETEFDVVVEQHDHQLQYVSKLNASYMSMQFPLVFFFGEDGYHLGRVLLSRGTSSDPPKKMSMKMYYAQTTPPTTGAETKDATATTPMDEPLTPETEKNPPTVINTPSKTGTAKVETPDTFELRSARRVLFAEEKDAQETTSHKKSKKTD</sequence>
<evidence type="ECO:0000256" key="1">
    <source>
        <dbReference type="SAM" id="MobiDB-lite"/>
    </source>
</evidence>
<feature type="compositionally biased region" description="Basic residues" evidence="1">
    <location>
        <begin position="255"/>
        <end position="265"/>
    </location>
</feature>
<dbReference type="AlphaFoldDB" id="A0A2U1NJN6"/>
<feature type="compositionally biased region" description="Polar residues" evidence="1">
    <location>
        <begin position="566"/>
        <end position="575"/>
    </location>
</feature>
<gene>
    <name evidence="2" type="ORF">CTI12_AA257060</name>
</gene>